<dbReference type="GO" id="GO:0003688">
    <property type="term" value="F:DNA replication origin binding"/>
    <property type="evidence" value="ECO:0007669"/>
    <property type="project" value="TreeGrafter"/>
</dbReference>
<gene>
    <name evidence="12" type="ORF">PMKS-002185</name>
</gene>
<proteinExistence type="inferred from homology"/>
<keyword evidence="4" id="KW-0479">Metal-binding</keyword>
<evidence type="ECO:0000313" key="12">
    <source>
        <dbReference type="EMBL" id="GAV28711.1"/>
    </source>
</evidence>
<dbReference type="GO" id="GO:0003697">
    <property type="term" value="F:single-stranded DNA binding"/>
    <property type="evidence" value="ECO:0007669"/>
    <property type="project" value="InterPro"/>
</dbReference>
<organism evidence="12 13">
    <name type="scientific">Pichia membranifaciens</name>
    <dbReference type="NCBI Taxonomy" id="4926"/>
    <lineage>
        <taxon>Eukaryota</taxon>
        <taxon>Fungi</taxon>
        <taxon>Dikarya</taxon>
        <taxon>Ascomycota</taxon>
        <taxon>Saccharomycotina</taxon>
        <taxon>Pichiomycetes</taxon>
        <taxon>Pichiales</taxon>
        <taxon>Pichiaceae</taxon>
        <taxon>Pichia</taxon>
    </lineage>
</organism>
<evidence type="ECO:0000259" key="11">
    <source>
        <dbReference type="Pfam" id="PF22379"/>
    </source>
</evidence>
<dbReference type="OrthoDB" id="273123at2759"/>
<feature type="coiled-coil region" evidence="8">
    <location>
        <begin position="5"/>
        <end position="39"/>
    </location>
</feature>
<keyword evidence="5" id="KW-0863">Zinc-finger</keyword>
<feature type="domain" description="Zinc finger Mcm10/DnaG-type" evidence="10">
    <location>
        <begin position="347"/>
        <end position="389"/>
    </location>
</feature>
<feature type="region of interest" description="Disordered" evidence="9">
    <location>
        <begin position="592"/>
        <end position="636"/>
    </location>
</feature>
<evidence type="ECO:0000256" key="3">
    <source>
        <dbReference type="ARBA" id="ARBA00022705"/>
    </source>
</evidence>
<accession>A0A1Q2YGV5</accession>
<keyword evidence="13" id="KW-1185">Reference proteome</keyword>
<dbReference type="InterPro" id="IPR040184">
    <property type="entry name" value="Mcm10"/>
</dbReference>
<dbReference type="PANTHER" id="PTHR13454:SF11">
    <property type="entry name" value="PROTEIN MCM10 HOMOLOG"/>
    <property type="match status" value="1"/>
</dbReference>
<keyword evidence="8" id="KW-0175">Coiled coil</keyword>
<dbReference type="EMBL" id="BDGI01000078">
    <property type="protein sequence ID" value="GAV28711.1"/>
    <property type="molecule type" value="Genomic_DNA"/>
</dbReference>
<keyword evidence="6" id="KW-0862">Zinc</keyword>
<protein>
    <submittedName>
        <fullName evidence="12">Uncharacterized protein</fullName>
    </submittedName>
</protein>
<dbReference type="Gene3D" id="2.40.50.140">
    <property type="entry name" value="Nucleic acid-binding proteins"/>
    <property type="match status" value="1"/>
</dbReference>
<keyword evidence="7" id="KW-0539">Nucleus</keyword>
<name>A0A1Q2YGV5_9ASCO</name>
<dbReference type="AlphaFoldDB" id="A0A1Q2YGV5"/>
<comment type="subcellular location">
    <subcellularLocation>
        <location evidence="1">Nucleus</location>
    </subcellularLocation>
</comment>
<keyword evidence="3" id="KW-0235">DNA replication</keyword>
<dbReference type="Pfam" id="PF09329">
    <property type="entry name" value="zf-primase"/>
    <property type="match status" value="1"/>
</dbReference>
<evidence type="ECO:0000256" key="8">
    <source>
        <dbReference type="SAM" id="Coils"/>
    </source>
</evidence>
<dbReference type="GO" id="GO:0006270">
    <property type="term" value="P:DNA replication initiation"/>
    <property type="evidence" value="ECO:0007669"/>
    <property type="project" value="InterPro"/>
</dbReference>
<feature type="region of interest" description="Disordered" evidence="9">
    <location>
        <begin position="116"/>
        <end position="139"/>
    </location>
</feature>
<dbReference type="InterPro" id="IPR015408">
    <property type="entry name" value="Znf_Mcm10/DnaG"/>
</dbReference>
<evidence type="ECO:0000256" key="6">
    <source>
        <dbReference type="ARBA" id="ARBA00022833"/>
    </source>
</evidence>
<feature type="compositionally biased region" description="Polar residues" evidence="9">
    <location>
        <begin position="129"/>
        <end position="139"/>
    </location>
</feature>
<evidence type="ECO:0000259" key="10">
    <source>
        <dbReference type="Pfam" id="PF09329"/>
    </source>
</evidence>
<reference evidence="12 13" key="1">
    <citation type="submission" date="2016-08" db="EMBL/GenBank/DDBJ databases">
        <title>Whole genome shotgun sequence of Pichia membranifaciens KS47-1.</title>
        <authorList>
            <person name="Konishi M."/>
            <person name="Ishida M."/>
            <person name="Arakawa T."/>
            <person name="Kato Y."/>
            <person name="Horiuchi J."/>
        </authorList>
    </citation>
    <scope>NUCLEOTIDE SEQUENCE [LARGE SCALE GENOMIC DNA]</scope>
    <source>
        <strain evidence="12 13">KS47-1</strain>
    </source>
</reference>
<dbReference type="GO" id="GO:0043596">
    <property type="term" value="C:nuclear replication fork"/>
    <property type="evidence" value="ECO:0007669"/>
    <property type="project" value="TreeGrafter"/>
</dbReference>
<evidence type="ECO:0000256" key="9">
    <source>
        <dbReference type="SAM" id="MobiDB-lite"/>
    </source>
</evidence>
<evidence type="ECO:0000256" key="2">
    <source>
        <dbReference type="ARBA" id="ARBA00009679"/>
    </source>
</evidence>
<evidence type="ECO:0000256" key="4">
    <source>
        <dbReference type="ARBA" id="ARBA00022723"/>
    </source>
</evidence>
<dbReference type="InterPro" id="IPR055065">
    <property type="entry name" value="OB_MCM10"/>
</dbReference>
<evidence type="ECO:0000313" key="13">
    <source>
        <dbReference type="Proteomes" id="UP000186136"/>
    </source>
</evidence>
<dbReference type="PANTHER" id="PTHR13454">
    <property type="entry name" value="PROTEIN MCM10 HOMOLOG"/>
    <property type="match status" value="1"/>
</dbReference>
<comment type="similarity">
    <text evidence="2">Belongs to the MCM10 family.</text>
</comment>
<evidence type="ECO:0000256" key="7">
    <source>
        <dbReference type="ARBA" id="ARBA00023242"/>
    </source>
</evidence>
<dbReference type="GO" id="GO:0008270">
    <property type="term" value="F:zinc ion binding"/>
    <property type="evidence" value="ECO:0007669"/>
    <property type="project" value="UniProtKB-KW"/>
</dbReference>
<dbReference type="Proteomes" id="UP000186136">
    <property type="component" value="Unassembled WGS sequence"/>
</dbReference>
<evidence type="ECO:0000256" key="5">
    <source>
        <dbReference type="ARBA" id="ARBA00022771"/>
    </source>
</evidence>
<dbReference type="Pfam" id="PF22379">
    <property type="entry name" value="OB_MCM10"/>
    <property type="match status" value="1"/>
</dbReference>
<evidence type="ECO:0000256" key="1">
    <source>
        <dbReference type="ARBA" id="ARBA00004123"/>
    </source>
</evidence>
<feature type="domain" description="MCM10 OB-fold" evidence="11">
    <location>
        <begin position="205"/>
        <end position="322"/>
    </location>
</feature>
<comment type="caution">
    <text evidence="12">The sequence shown here is derived from an EMBL/GenBank/DDBJ whole genome shotgun (WGS) entry which is preliminary data.</text>
</comment>
<sequence>MKFVYQELSKLKDELLKQLDFMDKRMEQLKHQIADEYDNKLVVTSDPEFDDPSTDPRYENSKYRSKVVKEDLQRVVQARPESSVKGLFKGSNLISTSISLKHEALQRERIEKNLRLEKQRRQLSRSKSDTAGSISALNDSLQKAKEAKNIALKRENERKAFHANEPFRPGFEIHELLPDSEEVVVSNKAELGDQYNPEKDPAFDKYSHMYVSKRYLSQETLDRQVGNTKVFRTKSLLAYMSLNDELFMETNFILVGMISYKSDPALSNDGLSKYLRIRLTDFHFEILLLLQGDAYNKFWKLPVGSIIAVLNPEKVDSYSKSGRSYSKSANSFMFRISNSLSILEYARFRDFAYCRGNGSKKCSQVVDIKKSRYCAYHQEKRADKAASNRNEMGTNYRLFAPVDMNGNKQVMVVTPQQAENLELVQAFKENNQAKSSGLAIENVKSNPSITQHRRTEMLIADFSDPQTMTNLKTEEERNRSKFSSINASQAFKHSNRVNKEAFYRQEKLRELDKKLRKKMITEDPRLMKRHEKARSATDLKKRKEKLGLNIRKELDEASRAEKSLKKDKLTVTALVRERKEIEEQTKSYKVKKSLLPNTDPIDAAASCKASGSEKEVQLSSDSDSEKDTISYGTAKY</sequence>
<dbReference type="InterPro" id="IPR012340">
    <property type="entry name" value="NA-bd_OB-fold"/>
</dbReference>